<gene>
    <name evidence="4" type="ORF">LPJ53_001134</name>
</gene>
<protein>
    <recommendedName>
        <fullName evidence="3">Peptidase S1 domain-containing protein</fullName>
    </recommendedName>
</protein>
<dbReference type="Pfam" id="PF00089">
    <property type="entry name" value="Trypsin"/>
    <property type="match status" value="1"/>
</dbReference>
<evidence type="ECO:0000313" key="5">
    <source>
        <dbReference type="Proteomes" id="UP001149813"/>
    </source>
</evidence>
<keyword evidence="2" id="KW-1133">Transmembrane helix</keyword>
<feature type="region of interest" description="Disordered" evidence="1">
    <location>
        <begin position="530"/>
        <end position="586"/>
    </location>
</feature>
<dbReference type="Gene3D" id="2.40.10.10">
    <property type="entry name" value="Trypsin-like serine proteases"/>
    <property type="match status" value="1"/>
</dbReference>
<evidence type="ECO:0000259" key="3">
    <source>
        <dbReference type="PROSITE" id="PS50240"/>
    </source>
</evidence>
<feature type="compositionally biased region" description="Low complexity" evidence="1">
    <location>
        <begin position="534"/>
        <end position="551"/>
    </location>
</feature>
<sequence>MDSATTTGPVGSTASPLTTEVTQKSSKTAVIVAVLSSIFGVLIIVALVWYARKRVLQAKKSKQIKDISAPEWEETAAITPTTAVDQNKDVVRYKTAVLIVNSKQTSCEAALVDSSAALVAASCLQYNGNTVDSTQSYELVIKLGSGDANSQKVSIDTITVHPGYDASSYINNLAVVQFSTGASISWQNYLAVNPDEWDNEYFARHSLTNSYSLTWNNIIAFSTMSTPSDCAKASKVYSENSGDFLCNYAASLSIYNRDCKVPYGTVYAVVQPDDFGVAAIHSHSAIYGDSMCSSDKKLHYYTLLRNYIPWAARVIGRSIGGFSKDTSFQLSIDYDYSMKTVSSTTVSGVEVFAGDRYSQDPVNPALADPAPPASNSTAAVQSTQATTSANAPTTSNAPVTSASANQAAGSSAAATTAGVIDNSAATVAGSNTSSANIANSAQTSGNSAVQTTETSGNVSAATTDSISMTTGTDGSSAASSIEPNGSSDDNSDEIEGSSGNDNGSSDDNSDEIQGSDGDGQAVVLTDISGSQDLSSPTASDDVSSSPTSNSADINIGPSESENLGSAETSDASNSSSANNAAKDNSSSGSKRTIIIVIVIILLLGLIGGGAWWFIRRKRKARQSTVEKNGWNSPRGSVRSSLSPAYLPRGEDEYRGSGFSGVTRGYYGNDRYDSNRVLDYNDAFIEGTQSGGHSARDNRASNYNFQQQNANNQRDTYRYSNYDGDNYRDTFQQAPAHQSAYLNRPIQQQMPMPANSRGNYEGNF</sequence>
<keyword evidence="2" id="KW-0472">Membrane</keyword>
<evidence type="ECO:0000256" key="1">
    <source>
        <dbReference type="SAM" id="MobiDB-lite"/>
    </source>
</evidence>
<name>A0A9W7Y610_9FUNG</name>
<feature type="domain" description="Peptidase S1" evidence="3">
    <location>
        <begin position="96"/>
        <end position="316"/>
    </location>
</feature>
<feature type="region of interest" description="Disordered" evidence="1">
    <location>
        <begin position="623"/>
        <end position="643"/>
    </location>
</feature>
<dbReference type="OrthoDB" id="6380398at2759"/>
<dbReference type="GO" id="GO:0004252">
    <property type="term" value="F:serine-type endopeptidase activity"/>
    <property type="evidence" value="ECO:0007669"/>
    <property type="project" value="InterPro"/>
</dbReference>
<feature type="compositionally biased region" description="Polar residues" evidence="1">
    <location>
        <begin position="623"/>
        <end position="642"/>
    </location>
</feature>
<evidence type="ECO:0000313" key="4">
    <source>
        <dbReference type="EMBL" id="KAJ1724598.1"/>
    </source>
</evidence>
<dbReference type="AlphaFoldDB" id="A0A9W7Y610"/>
<dbReference type="SUPFAM" id="SSF50494">
    <property type="entry name" value="Trypsin-like serine proteases"/>
    <property type="match status" value="1"/>
</dbReference>
<accession>A0A9W7Y610</accession>
<comment type="caution">
    <text evidence="4">The sequence shown here is derived from an EMBL/GenBank/DDBJ whole genome shotgun (WGS) entry which is preliminary data.</text>
</comment>
<organism evidence="4 5">
    <name type="scientific">Coemansia erecta</name>
    <dbReference type="NCBI Taxonomy" id="147472"/>
    <lineage>
        <taxon>Eukaryota</taxon>
        <taxon>Fungi</taxon>
        <taxon>Fungi incertae sedis</taxon>
        <taxon>Zoopagomycota</taxon>
        <taxon>Kickxellomycotina</taxon>
        <taxon>Kickxellomycetes</taxon>
        <taxon>Kickxellales</taxon>
        <taxon>Kickxellaceae</taxon>
        <taxon>Coemansia</taxon>
    </lineage>
</organism>
<feature type="compositionally biased region" description="Low complexity" evidence="1">
    <location>
        <begin position="496"/>
        <end position="506"/>
    </location>
</feature>
<reference evidence="4" key="1">
    <citation type="submission" date="2022-07" db="EMBL/GenBank/DDBJ databases">
        <title>Phylogenomic reconstructions and comparative analyses of Kickxellomycotina fungi.</title>
        <authorList>
            <person name="Reynolds N.K."/>
            <person name="Stajich J.E."/>
            <person name="Barry K."/>
            <person name="Grigoriev I.V."/>
            <person name="Crous P."/>
            <person name="Smith M.E."/>
        </authorList>
    </citation>
    <scope>NUCLEOTIDE SEQUENCE</scope>
    <source>
        <strain evidence="4">NBRC 32514</strain>
    </source>
</reference>
<feature type="transmembrane region" description="Helical" evidence="2">
    <location>
        <begin position="29"/>
        <end position="51"/>
    </location>
</feature>
<dbReference type="InterPro" id="IPR009003">
    <property type="entry name" value="Peptidase_S1_PA"/>
</dbReference>
<dbReference type="InterPro" id="IPR001254">
    <property type="entry name" value="Trypsin_dom"/>
</dbReference>
<feature type="region of interest" description="Disordered" evidence="1">
    <location>
        <begin position="360"/>
        <end position="402"/>
    </location>
</feature>
<dbReference type="PROSITE" id="PS50240">
    <property type="entry name" value="TRYPSIN_DOM"/>
    <property type="match status" value="1"/>
</dbReference>
<dbReference type="Proteomes" id="UP001149813">
    <property type="component" value="Unassembled WGS sequence"/>
</dbReference>
<feature type="compositionally biased region" description="Low complexity" evidence="1">
    <location>
        <begin position="373"/>
        <end position="402"/>
    </location>
</feature>
<keyword evidence="2" id="KW-0812">Transmembrane</keyword>
<evidence type="ECO:0000256" key="2">
    <source>
        <dbReference type="SAM" id="Phobius"/>
    </source>
</evidence>
<feature type="compositionally biased region" description="Low complexity" evidence="1">
    <location>
        <begin position="569"/>
        <end position="586"/>
    </location>
</feature>
<feature type="transmembrane region" description="Helical" evidence="2">
    <location>
        <begin position="593"/>
        <end position="614"/>
    </location>
</feature>
<keyword evidence="5" id="KW-1185">Reference proteome</keyword>
<feature type="region of interest" description="Disordered" evidence="1">
    <location>
        <begin position="439"/>
        <end position="518"/>
    </location>
</feature>
<feature type="compositionally biased region" description="Polar residues" evidence="1">
    <location>
        <begin position="557"/>
        <end position="568"/>
    </location>
</feature>
<feature type="compositionally biased region" description="Polar residues" evidence="1">
    <location>
        <begin position="445"/>
        <end position="474"/>
    </location>
</feature>
<dbReference type="EMBL" id="JANBOJ010000026">
    <property type="protein sequence ID" value="KAJ1724598.1"/>
    <property type="molecule type" value="Genomic_DNA"/>
</dbReference>
<dbReference type="GO" id="GO:0006508">
    <property type="term" value="P:proteolysis"/>
    <property type="evidence" value="ECO:0007669"/>
    <property type="project" value="InterPro"/>
</dbReference>
<proteinExistence type="predicted"/>
<dbReference type="InterPro" id="IPR043504">
    <property type="entry name" value="Peptidase_S1_PA_chymotrypsin"/>
</dbReference>